<feature type="transmembrane region" description="Helical" evidence="8">
    <location>
        <begin position="101"/>
        <end position="119"/>
    </location>
</feature>
<evidence type="ECO:0000256" key="3">
    <source>
        <dbReference type="ARBA" id="ARBA00022741"/>
    </source>
</evidence>
<feature type="transmembrane region" description="Helical" evidence="8">
    <location>
        <begin position="200"/>
        <end position="219"/>
    </location>
</feature>
<keyword evidence="5 8" id="KW-1133">Transmembrane helix</keyword>
<dbReference type="PROSITE" id="PS50893">
    <property type="entry name" value="ABC_TRANSPORTER_2"/>
    <property type="match status" value="1"/>
</dbReference>
<dbReference type="PANTHER" id="PTHR43394">
    <property type="entry name" value="ATP-DEPENDENT PERMEASE MDL1, MITOCHONDRIAL"/>
    <property type="match status" value="1"/>
</dbReference>
<evidence type="ECO:0000256" key="1">
    <source>
        <dbReference type="ARBA" id="ARBA00004651"/>
    </source>
</evidence>
<dbReference type="SUPFAM" id="SSF52540">
    <property type="entry name" value="P-loop containing nucleoside triphosphate hydrolases"/>
    <property type="match status" value="1"/>
</dbReference>
<keyword evidence="3" id="KW-0547">Nucleotide-binding</keyword>
<feature type="compositionally biased region" description="Basic and acidic residues" evidence="7">
    <location>
        <begin position="1"/>
        <end position="10"/>
    </location>
</feature>
<comment type="caution">
    <text evidence="11">The sequence shown here is derived from an EMBL/GenBank/DDBJ whole genome shotgun (WGS) entry which is preliminary data.</text>
</comment>
<evidence type="ECO:0000256" key="6">
    <source>
        <dbReference type="ARBA" id="ARBA00023136"/>
    </source>
</evidence>
<dbReference type="SUPFAM" id="SSF90123">
    <property type="entry name" value="ABC transporter transmembrane region"/>
    <property type="match status" value="1"/>
</dbReference>
<dbReference type="Pfam" id="PF00005">
    <property type="entry name" value="ABC_tran"/>
    <property type="match status" value="1"/>
</dbReference>
<dbReference type="RefSeq" id="WP_189295739.1">
    <property type="nucleotide sequence ID" value="NZ_BMRP01000001.1"/>
</dbReference>
<dbReference type="GO" id="GO:0005524">
    <property type="term" value="F:ATP binding"/>
    <property type="evidence" value="ECO:0007669"/>
    <property type="project" value="UniProtKB-KW"/>
</dbReference>
<name>A0ABQ2UME6_9ACTN</name>
<dbReference type="InterPro" id="IPR011527">
    <property type="entry name" value="ABC1_TM_dom"/>
</dbReference>
<dbReference type="PROSITE" id="PS50929">
    <property type="entry name" value="ABC_TM1F"/>
    <property type="match status" value="1"/>
</dbReference>
<dbReference type="InterPro" id="IPR036640">
    <property type="entry name" value="ABC1_TM_sf"/>
</dbReference>
<evidence type="ECO:0000256" key="7">
    <source>
        <dbReference type="SAM" id="MobiDB-lite"/>
    </source>
</evidence>
<keyword evidence="4 11" id="KW-0067">ATP-binding</keyword>
<feature type="region of interest" description="Disordered" evidence="7">
    <location>
        <begin position="1"/>
        <end position="44"/>
    </location>
</feature>
<dbReference type="SMART" id="SM00382">
    <property type="entry name" value="AAA"/>
    <property type="match status" value="1"/>
</dbReference>
<keyword evidence="12" id="KW-1185">Reference proteome</keyword>
<dbReference type="Gene3D" id="3.40.50.300">
    <property type="entry name" value="P-loop containing nucleotide triphosphate hydrolases"/>
    <property type="match status" value="1"/>
</dbReference>
<protein>
    <submittedName>
        <fullName evidence="11">Multidrug ABC transporter ATP-binding protein</fullName>
    </submittedName>
</protein>
<feature type="transmembrane region" description="Helical" evidence="8">
    <location>
        <begin position="278"/>
        <end position="300"/>
    </location>
</feature>
<accession>A0ABQ2UME6</accession>
<dbReference type="InterPro" id="IPR003439">
    <property type="entry name" value="ABC_transporter-like_ATP-bd"/>
</dbReference>
<dbReference type="EMBL" id="BMRP01000001">
    <property type="protein sequence ID" value="GGU44219.1"/>
    <property type="molecule type" value="Genomic_DNA"/>
</dbReference>
<reference evidence="12" key="1">
    <citation type="journal article" date="2019" name="Int. J. Syst. Evol. Microbiol.">
        <title>The Global Catalogue of Microorganisms (GCM) 10K type strain sequencing project: providing services to taxonomists for standard genome sequencing and annotation.</title>
        <authorList>
            <consortium name="The Broad Institute Genomics Platform"/>
            <consortium name="The Broad Institute Genome Sequencing Center for Infectious Disease"/>
            <person name="Wu L."/>
            <person name="Ma J."/>
        </authorList>
    </citation>
    <scope>NUCLEOTIDE SEQUENCE [LARGE SCALE GENOMIC DNA]</scope>
    <source>
        <strain evidence="12">JCM 3399</strain>
    </source>
</reference>
<evidence type="ECO:0000256" key="2">
    <source>
        <dbReference type="ARBA" id="ARBA00022692"/>
    </source>
</evidence>
<feature type="transmembrane region" description="Helical" evidence="8">
    <location>
        <begin position="176"/>
        <end position="194"/>
    </location>
</feature>
<evidence type="ECO:0000259" key="10">
    <source>
        <dbReference type="PROSITE" id="PS50929"/>
    </source>
</evidence>
<dbReference type="InterPro" id="IPR003593">
    <property type="entry name" value="AAA+_ATPase"/>
</dbReference>
<evidence type="ECO:0000256" key="4">
    <source>
        <dbReference type="ARBA" id="ARBA00022840"/>
    </source>
</evidence>
<proteinExistence type="predicted"/>
<dbReference type="Gene3D" id="1.20.1560.10">
    <property type="entry name" value="ABC transporter type 1, transmembrane domain"/>
    <property type="match status" value="1"/>
</dbReference>
<dbReference type="InterPro" id="IPR039421">
    <property type="entry name" value="Type_1_exporter"/>
</dbReference>
<dbReference type="PANTHER" id="PTHR43394:SF1">
    <property type="entry name" value="ATP-BINDING CASSETTE SUB-FAMILY B MEMBER 10, MITOCHONDRIAL"/>
    <property type="match status" value="1"/>
</dbReference>
<evidence type="ECO:0000256" key="5">
    <source>
        <dbReference type="ARBA" id="ARBA00022989"/>
    </source>
</evidence>
<keyword evidence="2 8" id="KW-0812">Transmembrane</keyword>
<dbReference type="Proteomes" id="UP000654471">
    <property type="component" value="Unassembled WGS sequence"/>
</dbReference>
<dbReference type="CDD" id="cd07346">
    <property type="entry name" value="ABC_6TM_exporters"/>
    <property type="match status" value="1"/>
</dbReference>
<evidence type="ECO:0000256" key="8">
    <source>
        <dbReference type="SAM" id="Phobius"/>
    </source>
</evidence>
<feature type="compositionally biased region" description="Low complexity" evidence="7">
    <location>
        <begin position="12"/>
        <end position="24"/>
    </location>
</feature>
<feature type="domain" description="ABC transmembrane type-1" evidence="10">
    <location>
        <begin position="63"/>
        <end position="343"/>
    </location>
</feature>
<feature type="transmembrane region" description="Helical" evidence="8">
    <location>
        <begin position="60"/>
        <end position="81"/>
    </location>
</feature>
<gene>
    <name evidence="11" type="ORF">GCM10010211_04630</name>
</gene>
<evidence type="ECO:0000313" key="12">
    <source>
        <dbReference type="Proteomes" id="UP000654471"/>
    </source>
</evidence>
<sequence>MTAAEGERASRSVRAGRAGRAGRPSRGHGEEAPPPGALPVAGPAATRRAAARLVRRDGRAFPLILALNGLAAGAGLIAPWLLGRIVDTVRAGGGVAAVDRMALVILGCAVAQLLLFRCARYAGHRFGERTVLRVREEFVERALALPAAAVERAGAGDLTTRGTTDVTSVARTLRDAAPEVLIAAVQVLFVLGAVLVLDPLLGACGAALLGALFATRWYLRRARAAYLAEGAASSALAELLAATATGARTVEALSLQEARHAASEAAIARFRRTRLRTLFLRSVFFPAVDVSYVLPVVAVLLVGGALHGRGAMSLGVVVSAAMYLRQLSGPLDTILLWVEQLQSSTAAFARVEGLGSAPRPPEPALASPVPADDRIDVTGVHYAYGTAPGAGGTTGPAAGSGGGAGGAPAPADVLRGVTLTVRPGERIAVVGPSGAGKSTLGRLLAGVDAPRRGSVTVGGVPVAGLDPEVLRRQVVLVTQEHHVFLGTVRDNLRIAAPDAADGALRAALAAVGADWAAELPDGLDTELGAGGYRPDGSQSQQLALARVVLADPHTLILDEATALLDPRTARHTERALAAVLKGRTVIAIAHRLHTAHDADRVAVMEAGRLTELGPHDELVAAGGAYAALWHSWHGDHSRHGDRHRP</sequence>
<comment type="subcellular location">
    <subcellularLocation>
        <location evidence="1">Cell membrane</location>
        <topology evidence="1">Multi-pass membrane protein</topology>
    </subcellularLocation>
</comment>
<keyword evidence="6 8" id="KW-0472">Membrane</keyword>
<dbReference type="InterPro" id="IPR027417">
    <property type="entry name" value="P-loop_NTPase"/>
</dbReference>
<feature type="domain" description="ABC transporter" evidence="9">
    <location>
        <begin position="375"/>
        <end position="631"/>
    </location>
</feature>
<evidence type="ECO:0000259" key="9">
    <source>
        <dbReference type="PROSITE" id="PS50893"/>
    </source>
</evidence>
<evidence type="ECO:0000313" key="11">
    <source>
        <dbReference type="EMBL" id="GGU44219.1"/>
    </source>
</evidence>
<dbReference type="Pfam" id="PF00664">
    <property type="entry name" value="ABC_membrane"/>
    <property type="match status" value="1"/>
</dbReference>
<organism evidence="11 12">
    <name type="scientific">Streptomyces albospinus</name>
    <dbReference type="NCBI Taxonomy" id="285515"/>
    <lineage>
        <taxon>Bacteria</taxon>
        <taxon>Bacillati</taxon>
        <taxon>Actinomycetota</taxon>
        <taxon>Actinomycetes</taxon>
        <taxon>Kitasatosporales</taxon>
        <taxon>Streptomycetaceae</taxon>
        <taxon>Streptomyces</taxon>
    </lineage>
</organism>